<dbReference type="Proteomes" id="UP000598971">
    <property type="component" value="Unassembled WGS sequence"/>
</dbReference>
<feature type="transmembrane region" description="Helical" evidence="10">
    <location>
        <begin position="435"/>
        <end position="453"/>
    </location>
</feature>
<dbReference type="GO" id="GO:1904659">
    <property type="term" value="P:D-glucose transmembrane transport"/>
    <property type="evidence" value="ECO:0007669"/>
    <property type="project" value="TreeGrafter"/>
</dbReference>
<keyword evidence="8 10" id="KW-0472">Membrane</keyword>
<dbReference type="InterPro" id="IPR047984">
    <property type="entry name" value="XylE-like"/>
</dbReference>
<name>A0A8J8FE49_9BACT</name>
<organism evidence="12 13">
    <name type="scientific">Limnovirga soli</name>
    <dbReference type="NCBI Taxonomy" id="2656915"/>
    <lineage>
        <taxon>Bacteria</taxon>
        <taxon>Pseudomonadati</taxon>
        <taxon>Bacteroidota</taxon>
        <taxon>Chitinophagia</taxon>
        <taxon>Chitinophagales</taxon>
        <taxon>Chitinophagaceae</taxon>
        <taxon>Limnovirga</taxon>
    </lineage>
</organism>
<evidence type="ECO:0000256" key="2">
    <source>
        <dbReference type="ARBA" id="ARBA00010992"/>
    </source>
</evidence>
<comment type="subcellular location">
    <subcellularLocation>
        <location evidence="1">Cell membrane</location>
        <topology evidence="1">Multi-pass membrane protein</topology>
    </subcellularLocation>
</comment>
<dbReference type="FunFam" id="1.20.1250.20:FF:000122">
    <property type="entry name" value="D-xylose transporter XylE"/>
    <property type="match status" value="1"/>
</dbReference>
<keyword evidence="4" id="KW-1003">Cell membrane</keyword>
<evidence type="ECO:0000256" key="10">
    <source>
        <dbReference type="SAM" id="Phobius"/>
    </source>
</evidence>
<feature type="transmembrane region" description="Helical" evidence="10">
    <location>
        <begin position="341"/>
        <end position="363"/>
    </location>
</feature>
<keyword evidence="13" id="KW-1185">Reference proteome</keyword>
<dbReference type="InterPro" id="IPR036259">
    <property type="entry name" value="MFS_trans_sf"/>
</dbReference>
<comment type="caution">
    <text evidence="12">The sequence shown here is derived from an EMBL/GenBank/DDBJ whole genome shotgun (WGS) entry which is preliminary data.</text>
</comment>
<feature type="transmembrane region" description="Helical" evidence="10">
    <location>
        <begin position="369"/>
        <end position="394"/>
    </location>
</feature>
<evidence type="ECO:0000256" key="3">
    <source>
        <dbReference type="ARBA" id="ARBA00022448"/>
    </source>
</evidence>
<dbReference type="PANTHER" id="PTHR48023:SF4">
    <property type="entry name" value="D-XYLOSE-PROTON SYMPORTER-LIKE 2"/>
    <property type="match status" value="1"/>
</dbReference>
<feature type="domain" description="Major facilitator superfamily (MFS) profile" evidence="11">
    <location>
        <begin position="35"/>
        <end position="460"/>
    </location>
</feature>
<keyword evidence="3 9" id="KW-0813">Transport</keyword>
<dbReference type="CDD" id="cd17359">
    <property type="entry name" value="MFS_XylE_like"/>
    <property type="match status" value="1"/>
</dbReference>
<dbReference type="PROSITE" id="PS00216">
    <property type="entry name" value="SUGAR_TRANSPORT_1"/>
    <property type="match status" value="2"/>
</dbReference>
<dbReference type="InterPro" id="IPR020846">
    <property type="entry name" value="MFS_dom"/>
</dbReference>
<protein>
    <submittedName>
        <fullName evidence="12">Sugar porter family MFS transporter</fullName>
    </submittedName>
</protein>
<dbReference type="PROSITE" id="PS50850">
    <property type="entry name" value="MFS"/>
    <property type="match status" value="1"/>
</dbReference>
<dbReference type="GO" id="GO:0005886">
    <property type="term" value="C:plasma membrane"/>
    <property type="evidence" value="ECO:0007669"/>
    <property type="project" value="UniProtKB-SubCell"/>
</dbReference>
<dbReference type="InterPro" id="IPR050820">
    <property type="entry name" value="MFS_Sugar_Transporter"/>
</dbReference>
<dbReference type="Pfam" id="PF00083">
    <property type="entry name" value="Sugar_tr"/>
    <property type="match status" value="1"/>
</dbReference>
<dbReference type="NCBIfam" id="TIGR00879">
    <property type="entry name" value="SP"/>
    <property type="match status" value="1"/>
</dbReference>
<dbReference type="PANTHER" id="PTHR48023">
    <property type="entry name" value="D-XYLOSE-PROTON SYMPORTER-LIKE 2"/>
    <property type="match status" value="1"/>
</dbReference>
<dbReference type="Gene3D" id="1.20.1250.20">
    <property type="entry name" value="MFS general substrate transporter like domains"/>
    <property type="match status" value="2"/>
</dbReference>
<dbReference type="PRINTS" id="PR00171">
    <property type="entry name" value="SUGRTRNSPORT"/>
</dbReference>
<feature type="transmembrane region" description="Helical" evidence="10">
    <location>
        <begin position="159"/>
        <end position="177"/>
    </location>
</feature>
<dbReference type="InterPro" id="IPR005829">
    <property type="entry name" value="Sugar_transporter_CS"/>
</dbReference>
<evidence type="ECO:0000256" key="6">
    <source>
        <dbReference type="ARBA" id="ARBA00022692"/>
    </source>
</evidence>
<feature type="transmembrane region" description="Helical" evidence="10">
    <location>
        <begin position="101"/>
        <end position="118"/>
    </location>
</feature>
<reference evidence="12" key="1">
    <citation type="submission" date="2019-10" db="EMBL/GenBank/DDBJ databases">
        <title>Draft genome sequence of Panacibacter sp. KCS-6.</title>
        <authorList>
            <person name="Yim K.J."/>
        </authorList>
    </citation>
    <scope>NUCLEOTIDE SEQUENCE</scope>
    <source>
        <strain evidence="12">KCS-6</strain>
    </source>
</reference>
<dbReference type="EMBL" id="WHPF01000006">
    <property type="protein sequence ID" value="NNV55827.1"/>
    <property type="molecule type" value="Genomic_DNA"/>
</dbReference>
<gene>
    <name evidence="12" type="ORF">GD597_10180</name>
</gene>
<evidence type="ECO:0000256" key="1">
    <source>
        <dbReference type="ARBA" id="ARBA00004651"/>
    </source>
</evidence>
<feature type="transmembrane region" description="Helical" evidence="10">
    <location>
        <begin position="197"/>
        <end position="216"/>
    </location>
</feature>
<dbReference type="AlphaFoldDB" id="A0A8J8FE49"/>
<evidence type="ECO:0000256" key="8">
    <source>
        <dbReference type="ARBA" id="ARBA00023136"/>
    </source>
</evidence>
<dbReference type="InterPro" id="IPR003663">
    <property type="entry name" value="Sugar/inositol_transpt"/>
</dbReference>
<feature type="transmembrane region" description="Helical" evidence="10">
    <location>
        <begin position="124"/>
        <end position="147"/>
    </location>
</feature>
<dbReference type="GO" id="GO:0022857">
    <property type="term" value="F:transmembrane transporter activity"/>
    <property type="evidence" value="ECO:0007669"/>
    <property type="project" value="InterPro"/>
</dbReference>
<keyword evidence="6 10" id="KW-0812">Transmembrane</keyword>
<proteinExistence type="inferred from homology"/>
<evidence type="ECO:0000256" key="9">
    <source>
        <dbReference type="RuleBase" id="RU003346"/>
    </source>
</evidence>
<evidence type="ECO:0000256" key="4">
    <source>
        <dbReference type="ARBA" id="ARBA00022475"/>
    </source>
</evidence>
<feature type="transmembrane region" description="Helical" evidence="10">
    <location>
        <begin position="406"/>
        <end position="429"/>
    </location>
</feature>
<evidence type="ECO:0000313" key="12">
    <source>
        <dbReference type="EMBL" id="NNV55827.1"/>
    </source>
</evidence>
<sequence length="481" mass="52466">MRHHEGICTNRKIRKSTYKLKSMQQNRSNWYIYKATLVAAVGGLLFGYDTAVIAGAIGFMKTYYALSDAMTGWVASCALLGCVAGAMYAGKLSDIVGRKKVLMLSALLFAISSVGTAMPPNLTFFVVFRLIGGMGIGIASMLSPMYISEMAPADIRGKLIAVFQLGVVTGILLIYFVNAGIAGMYNEAWNITTGWRYMFGSGLIPSVIFVLLLFTVPESPRWLAKQKRNEEALDILTKINGQEKANQELAEINASLADDTSLTLAEMMKPGLRRALFIGVVLAIFSQVTGINAIMYYAPEIFKSTGDGSNSALMQTVLVGIINVAFTLVAIRYVDKLGRKALLLIGIAGMAICLLAVGSAFYFEMQKGYLVLIAILGYIACFATSLGPLTFVVIAEIFPTKARGTAMSVAVFVLWSAVFLVSQTFPILMGSIGNAFTFWIYMLMAIGAFLFVWKMVPETKEKTLEEIQDFWKAHEASVNNK</sequence>
<evidence type="ECO:0000259" key="11">
    <source>
        <dbReference type="PROSITE" id="PS50850"/>
    </source>
</evidence>
<feature type="transmembrane region" description="Helical" evidence="10">
    <location>
        <begin position="70"/>
        <end position="89"/>
    </location>
</feature>
<feature type="transmembrane region" description="Helical" evidence="10">
    <location>
        <begin position="275"/>
        <end position="297"/>
    </location>
</feature>
<dbReference type="SUPFAM" id="SSF103473">
    <property type="entry name" value="MFS general substrate transporter"/>
    <property type="match status" value="1"/>
</dbReference>
<feature type="transmembrane region" description="Helical" evidence="10">
    <location>
        <begin position="312"/>
        <end position="334"/>
    </location>
</feature>
<accession>A0A8J8FE49</accession>
<keyword evidence="7 10" id="KW-1133">Transmembrane helix</keyword>
<dbReference type="InterPro" id="IPR005828">
    <property type="entry name" value="MFS_sugar_transport-like"/>
</dbReference>
<dbReference type="PROSITE" id="PS00217">
    <property type="entry name" value="SUGAR_TRANSPORT_2"/>
    <property type="match status" value="1"/>
</dbReference>
<evidence type="ECO:0000256" key="7">
    <source>
        <dbReference type="ARBA" id="ARBA00022989"/>
    </source>
</evidence>
<evidence type="ECO:0000256" key="5">
    <source>
        <dbReference type="ARBA" id="ARBA00022597"/>
    </source>
</evidence>
<comment type="similarity">
    <text evidence="2 9">Belongs to the major facilitator superfamily. Sugar transporter (TC 2.A.1.1) family.</text>
</comment>
<evidence type="ECO:0000313" key="13">
    <source>
        <dbReference type="Proteomes" id="UP000598971"/>
    </source>
</evidence>
<keyword evidence="5" id="KW-0762">Sugar transport</keyword>